<accession>A0A4C1XGS3</accession>
<feature type="region of interest" description="Disordered" evidence="1">
    <location>
        <begin position="79"/>
        <end position="134"/>
    </location>
</feature>
<dbReference type="GO" id="GO:0042800">
    <property type="term" value="F:histone H3K4 methyltransferase activity"/>
    <property type="evidence" value="ECO:0007669"/>
    <property type="project" value="TreeGrafter"/>
</dbReference>
<dbReference type="GO" id="GO:0006303">
    <property type="term" value="P:double-strand break repair via nonhomologous end joining"/>
    <property type="evidence" value="ECO:0007669"/>
    <property type="project" value="TreeGrafter"/>
</dbReference>
<dbReference type="GO" id="GO:0005634">
    <property type="term" value="C:nucleus"/>
    <property type="evidence" value="ECO:0007669"/>
    <property type="project" value="TreeGrafter"/>
</dbReference>
<dbReference type="GO" id="GO:0031297">
    <property type="term" value="P:replication fork processing"/>
    <property type="evidence" value="ECO:0007669"/>
    <property type="project" value="TreeGrafter"/>
</dbReference>
<dbReference type="PANTHER" id="PTHR46060">
    <property type="entry name" value="MARINER MOS1 TRANSPOSASE-LIKE PROTEIN"/>
    <property type="match status" value="1"/>
</dbReference>
<dbReference type="InterPro" id="IPR052709">
    <property type="entry name" value="Transposase-MT_Hybrid"/>
</dbReference>
<dbReference type="OrthoDB" id="616263at2759"/>
<dbReference type="Pfam" id="PF01359">
    <property type="entry name" value="Transposase_1"/>
    <property type="match status" value="1"/>
</dbReference>
<dbReference type="Proteomes" id="UP000299102">
    <property type="component" value="Unassembled WGS sequence"/>
</dbReference>
<evidence type="ECO:0000313" key="3">
    <source>
        <dbReference type="Proteomes" id="UP000299102"/>
    </source>
</evidence>
<dbReference type="InterPro" id="IPR036397">
    <property type="entry name" value="RNaseH_sf"/>
</dbReference>
<feature type="compositionally biased region" description="Polar residues" evidence="1">
    <location>
        <begin position="102"/>
        <end position="113"/>
    </location>
</feature>
<evidence type="ECO:0000313" key="2">
    <source>
        <dbReference type="EMBL" id="GBP63096.1"/>
    </source>
</evidence>
<dbReference type="Gene3D" id="3.30.420.10">
    <property type="entry name" value="Ribonuclease H-like superfamily/Ribonuclease H"/>
    <property type="match status" value="1"/>
</dbReference>
<gene>
    <name evidence="2" type="ORF">EVAR_50052_1</name>
</gene>
<keyword evidence="3" id="KW-1185">Reference proteome</keyword>
<dbReference type="AlphaFoldDB" id="A0A4C1XGS3"/>
<dbReference type="GO" id="GO:0000014">
    <property type="term" value="F:single-stranded DNA endodeoxyribonuclease activity"/>
    <property type="evidence" value="ECO:0007669"/>
    <property type="project" value="TreeGrafter"/>
</dbReference>
<sequence length="151" mass="17023">MLCVWWDWKGIIHYELLPPAKTTNSYLYWQQPMQLKQDVKKKRLELMNRKSIVVHHDINAKPHTSLAIRLILAVRNRPPPRHLSGGGPLPDRAPGSRLSGAGTPSSGRRSITSEPHRLRSAGGALPSRGERVPRPYIYRDTFTAAGDKSRC</sequence>
<name>A0A4C1XGS3_EUMVA</name>
<proteinExistence type="predicted"/>
<dbReference type="GO" id="GO:0000793">
    <property type="term" value="C:condensed chromosome"/>
    <property type="evidence" value="ECO:0007669"/>
    <property type="project" value="TreeGrafter"/>
</dbReference>
<dbReference type="GO" id="GO:0044774">
    <property type="term" value="P:mitotic DNA integrity checkpoint signaling"/>
    <property type="evidence" value="ECO:0007669"/>
    <property type="project" value="TreeGrafter"/>
</dbReference>
<protein>
    <submittedName>
        <fullName evidence="2">Mariner Mos1 transposase</fullName>
    </submittedName>
</protein>
<dbReference type="GO" id="GO:0015074">
    <property type="term" value="P:DNA integration"/>
    <property type="evidence" value="ECO:0007669"/>
    <property type="project" value="TreeGrafter"/>
</dbReference>
<organism evidence="2 3">
    <name type="scientific">Eumeta variegata</name>
    <name type="common">Bagworm moth</name>
    <name type="synonym">Eumeta japonica</name>
    <dbReference type="NCBI Taxonomy" id="151549"/>
    <lineage>
        <taxon>Eukaryota</taxon>
        <taxon>Metazoa</taxon>
        <taxon>Ecdysozoa</taxon>
        <taxon>Arthropoda</taxon>
        <taxon>Hexapoda</taxon>
        <taxon>Insecta</taxon>
        <taxon>Pterygota</taxon>
        <taxon>Neoptera</taxon>
        <taxon>Endopterygota</taxon>
        <taxon>Lepidoptera</taxon>
        <taxon>Glossata</taxon>
        <taxon>Ditrysia</taxon>
        <taxon>Tineoidea</taxon>
        <taxon>Psychidae</taxon>
        <taxon>Oiketicinae</taxon>
        <taxon>Eumeta</taxon>
    </lineage>
</organism>
<dbReference type="EMBL" id="BGZK01000858">
    <property type="protein sequence ID" value="GBP63096.1"/>
    <property type="molecule type" value="Genomic_DNA"/>
</dbReference>
<dbReference type="GO" id="GO:0000729">
    <property type="term" value="P:DNA double-strand break processing"/>
    <property type="evidence" value="ECO:0007669"/>
    <property type="project" value="TreeGrafter"/>
</dbReference>
<dbReference type="GO" id="GO:0003690">
    <property type="term" value="F:double-stranded DNA binding"/>
    <property type="evidence" value="ECO:0007669"/>
    <property type="project" value="TreeGrafter"/>
</dbReference>
<evidence type="ECO:0000256" key="1">
    <source>
        <dbReference type="SAM" id="MobiDB-lite"/>
    </source>
</evidence>
<dbReference type="GO" id="GO:0003697">
    <property type="term" value="F:single-stranded DNA binding"/>
    <property type="evidence" value="ECO:0007669"/>
    <property type="project" value="TreeGrafter"/>
</dbReference>
<comment type="caution">
    <text evidence="2">The sequence shown here is derived from an EMBL/GenBank/DDBJ whole genome shotgun (WGS) entry which is preliminary data.</text>
</comment>
<dbReference type="GO" id="GO:0046975">
    <property type="term" value="F:histone H3K36 methyltransferase activity"/>
    <property type="evidence" value="ECO:0007669"/>
    <property type="project" value="TreeGrafter"/>
</dbReference>
<reference evidence="2 3" key="1">
    <citation type="journal article" date="2019" name="Commun. Biol.">
        <title>The bagworm genome reveals a unique fibroin gene that provides high tensile strength.</title>
        <authorList>
            <person name="Kono N."/>
            <person name="Nakamura H."/>
            <person name="Ohtoshi R."/>
            <person name="Tomita M."/>
            <person name="Numata K."/>
            <person name="Arakawa K."/>
        </authorList>
    </citation>
    <scope>NUCLEOTIDE SEQUENCE [LARGE SCALE GENOMIC DNA]</scope>
</reference>
<dbReference type="GO" id="GO:0044547">
    <property type="term" value="F:DNA topoisomerase binding"/>
    <property type="evidence" value="ECO:0007669"/>
    <property type="project" value="TreeGrafter"/>
</dbReference>
<dbReference type="PANTHER" id="PTHR46060:SF2">
    <property type="entry name" value="HISTONE-LYSINE N-METHYLTRANSFERASE SETMAR"/>
    <property type="match status" value="1"/>
</dbReference>
<dbReference type="GO" id="GO:0035861">
    <property type="term" value="C:site of double-strand break"/>
    <property type="evidence" value="ECO:0007669"/>
    <property type="project" value="TreeGrafter"/>
</dbReference>
<dbReference type="InterPro" id="IPR001888">
    <property type="entry name" value="Transposase_1"/>
</dbReference>